<sequence length="94" mass="10576">MVPPKKNYLFRAKEAEINLSELCRAHLLEHKGADRRGDPFDPTACNYGGGRRGGRGLNFKETAATTHRCLLLMCEQDAAYVLTCEEKRLIHVCV</sequence>
<name>A0A8J9YCD6_9NEOP</name>
<protein>
    <submittedName>
        <fullName evidence="1">Uncharacterized protein</fullName>
    </submittedName>
</protein>
<evidence type="ECO:0000313" key="2">
    <source>
        <dbReference type="Proteomes" id="UP000838878"/>
    </source>
</evidence>
<proteinExistence type="predicted"/>
<dbReference type="EMBL" id="OV170222">
    <property type="protein sequence ID" value="CAH0721171.1"/>
    <property type="molecule type" value="Genomic_DNA"/>
</dbReference>
<evidence type="ECO:0000313" key="1">
    <source>
        <dbReference type="EMBL" id="CAH0721171.1"/>
    </source>
</evidence>
<keyword evidence="2" id="KW-1185">Reference proteome</keyword>
<gene>
    <name evidence="1" type="ORF">BINO364_LOCUS7304</name>
</gene>
<feature type="non-terminal residue" evidence="1">
    <location>
        <position position="94"/>
    </location>
</feature>
<reference evidence="1" key="1">
    <citation type="submission" date="2021-12" db="EMBL/GenBank/DDBJ databases">
        <authorList>
            <person name="Martin H S."/>
        </authorList>
    </citation>
    <scope>NUCLEOTIDE SEQUENCE</scope>
</reference>
<organism evidence="1 2">
    <name type="scientific">Brenthis ino</name>
    <name type="common">lesser marbled fritillary</name>
    <dbReference type="NCBI Taxonomy" id="405034"/>
    <lineage>
        <taxon>Eukaryota</taxon>
        <taxon>Metazoa</taxon>
        <taxon>Ecdysozoa</taxon>
        <taxon>Arthropoda</taxon>
        <taxon>Hexapoda</taxon>
        <taxon>Insecta</taxon>
        <taxon>Pterygota</taxon>
        <taxon>Neoptera</taxon>
        <taxon>Endopterygota</taxon>
        <taxon>Lepidoptera</taxon>
        <taxon>Glossata</taxon>
        <taxon>Ditrysia</taxon>
        <taxon>Papilionoidea</taxon>
        <taxon>Nymphalidae</taxon>
        <taxon>Heliconiinae</taxon>
        <taxon>Argynnini</taxon>
        <taxon>Brenthis</taxon>
    </lineage>
</organism>
<dbReference type="Proteomes" id="UP000838878">
    <property type="component" value="Chromosome 2"/>
</dbReference>
<dbReference type="AlphaFoldDB" id="A0A8J9YCD6"/>
<accession>A0A8J9YCD6</accession>